<keyword evidence="1" id="KW-0343">GTPase activation</keyword>
<feature type="domain" description="PH" evidence="3">
    <location>
        <begin position="662"/>
        <end position="773"/>
    </location>
</feature>
<feature type="region of interest" description="Disordered" evidence="2">
    <location>
        <begin position="240"/>
        <end position="292"/>
    </location>
</feature>
<dbReference type="InterPro" id="IPR001849">
    <property type="entry name" value="PH_domain"/>
</dbReference>
<dbReference type="EMBL" id="JANBOH010000052">
    <property type="protein sequence ID" value="KAJ1646686.1"/>
    <property type="molecule type" value="Genomic_DNA"/>
</dbReference>
<dbReference type="Gene3D" id="1.10.555.10">
    <property type="entry name" value="Rho GTPase activation protein"/>
    <property type="match status" value="1"/>
</dbReference>
<feature type="region of interest" description="Disordered" evidence="2">
    <location>
        <begin position="420"/>
        <end position="447"/>
    </location>
</feature>
<dbReference type="InterPro" id="IPR036871">
    <property type="entry name" value="PX_dom_sf"/>
</dbReference>
<protein>
    <submittedName>
        <fullName evidence="6">Rho GTPase activating protein</fullName>
    </submittedName>
</protein>
<proteinExistence type="predicted"/>
<feature type="domain" description="PX" evidence="4">
    <location>
        <begin position="519"/>
        <end position="653"/>
    </location>
</feature>
<dbReference type="SUPFAM" id="SSF64268">
    <property type="entry name" value="PX domain"/>
    <property type="match status" value="1"/>
</dbReference>
<dbReference type="SMART" id="SM00312">
    <property type="entry name" value="PX"/>
    <property type="match status" value="1"/>
</dbReference>
<dbReference type="SMART" id="SM00233">
    <property type="entry name" value="PH"/>
    <property type="match status" value="1"/>
</dbReference>
<feature type="region of interest" description="Disordered" evidence="2">
    <location>
        <begin position="1008"/>
        <end position="1050"/>
    </location>
</feature>
<accession>A0A9W7XKL2</accession>
<dbReference type="Gene3D" id="3.30.1520.10">
    <property type="entry name" value="Phox-like domain"/>
    <property type="match status" value="1"/>
</dbReference>
<feature type="domain" description="Rho-GAP" evidence="5">
    <location>
        <begin position="1173"/>
        <end position="1368"/>
    </location>
</feature>
<dbReference type="PANTHER" id="PTHR23176">
    <property type="entry name" value="RHO/RAC/CDC GTPASE-ACTIVATING PROTEIN"/>
    <property type="match status" value="1"/>
</dbReference>
<keyword evidence="7" id="KW-1185">Reference proteome</keyword>
<dbReference type="PANTHER" id="PTHR23176:SF129">
    <property type="entry name" value="RHO GTPASE ACTIVATING PROTEIN AT 16F, ISOFORM E-RELATED"/>
    <property type="match status" value="1"/>
</dbReference>
<dbReference type="InterPro" id="IPR050729">
    <property type="entry name" value="Rho-GAP"/>
</dbReference>
<feature type="region of interest" description="Disordered" evidence="2">
    <location>
        <begin position="1451"/>
        <end position="1482"/>
    </location>
</feature>
<organism evidence="6 7">
    <name type="scientific">Coemansia asiatica</name>
    <dbReference type="NCBI Taxonomy" id="1052880"/>
    <lineage>
        <taxon>Eukaryota</taxon>
        <taxon>Fungi</taxon>
        <taxon>Fungi incertae sedis</taxon>
        <taxon>Zoopagomycota</taxon>
        <taxon>Kickxellomycotina</taxon>
        <taxon>Kickxellomycetes</taxon>
        <taxon>Kickxellales</taxon>
        <taxon>Kickxellaceae</taxon>
        <taxon>Coemansia</taxon>
    </lineage>
</organism>
<dbReference type="InterPro" id="IPR011993">
    <property type="entry name" value="PH-like_dom_sf"/>
</dbReference>
<dbReference type="Pfam" id="PF00787">
    <property type="entry name" value="PX"/>
    <property type="match status" value="1"/>
</dbReference>
<feature type="region of interest" description="Disordered" evidence="2">
    <location>
        <begin position="812"/>
        <end position="900"/>
    </location>
</feature>
<dbReference type="SUPFAM" id="SSF50729">
    <property type="entry name" value="PH domain-like"/>
    <property type="match status" value="1"/>
</dbReference>
<dbReference type="GO" id="GO:0005096">
    <property type="term" value="F:GTPase activator activity"/>
    <property type="evidence" value="ECO:0007669"/>
    <property type="project" value="UniProtKB-KW"/>
</dbReference>
<feature type="region of interest" description="Disordered" evidence="2">
    <location>
        <begin position="64"/>
        <end position="163"/>
    </location>
</feature>
<feature type="compositionally biased region" description="Low complexity" evidence="2">
    <location>
        <begin position="332"/>
        <end position="355"/>
    </location>
</feature>
<feature type="region of interest" description="Disordered" evidence="2">
    <location>
        <begin position="952"/>
        <end position="996"/>
    </location>
</feature>
<dbReference type="InterPro" id="IPR000198">
    <property type="entry name" value="RhoGAP_dom"/>
</dbReference>
<feature type="compositionally biased region" description="Polar residues" evidence="2">
    <location>
        <begin position="211"/>
        <end position="222"/>
    </location>
</feature>
<name>A0A9W7XKL2_9FUNG</name>
<dbReference type="InterPro" id="IPR001683">
    <property type="entry name" value="PX_dom"/>
</dbReference>
<feature type="compositionally biased region" description="Basic and acidic residues" evidence="2">
    <location>
        <begin position="1111"/>
        <end position="1120"/>
    </location>
</feature>
<dbReference type="Pfam" id="PF00169">
    <property type="entry name" value="PH"/>
    <property type="match status" value="1"/>
</dbReference>
<feature type="region of interest" description="Disordered" evidence="2">
    <location>
        <begin position="477"/>
        <end position="497"/>
    </location>
</feature>
<feature type="region of interest" description="Disordered" evidence="2">
    <location>
        <begin position="197"/>
        <end position="222"/>
    </location>
</feature>
<feature type="region of interest" description="Disordered" evidence="2">
    <location>
        <begin position="1504"/>
        <end position="1547"/>
    </location>
</feature>
<gene>
    <name evidence="6" type="primary">BEM3</name>
    <name evidence="6" type="ORF">LPJ64_001858</name>
</gene>
<evidence type="ECO:0000259" key="4">
    <source>
        <dbReference type="PROSITE" id="PS50195"/>
    </source>
</evidence>
<feature type="compositionally biased region" description="Gly residues" evidence="2">
    <location>
        <begin position="952"/>
        <end position="966"/>
    </location>
</feature>
<dbReference type="SMART" id="SM00324">
    <property type="entry name" value="RhoGAP"/>
    <property type="match status" value="1"/>
</dbReference>
<dbReference type="InterPro" id="IPR008936">
    <property type="entry name" value="Rho_GTPase_activation_prot"/>
</dbReference>
<evidence type="ECO:0000256" key="2">
    <source>
        <dbReference type="SAM" id="MobiDB-lite"/>
    </source>
</evidence>
<feature type="compositionally biased region" description="Polar residues" evidence="2">
    <location>
        <begin position="64"/>
        <end position="77"/>
    </location>
</feature>
<reference evidence="6" key="1">
    <citation type="submission" date="2022-07" db="EMBL/GenBank/DDBJ databases">
        <title>Phylogenomic reconstructions and comparative analyses of Kickxellomycotina fungi.</title>
        <authorList>
            <person name="Reynolds N.K."/>
            <person name="Stajich J.E."/>
            <person name="Barry K."/>
            <person name="Grigoriev I.V."/>
            <person name="Crous P."/>
            <person name="Smith M.E."/>
        </authorList>
    </citation>
    <scope>NUCLEOTIDE SEQUENCE</scope>
    <source>
        <strain evidence="6">NBRC 105413</strain>
    </source>
</reference>
<feature type="compositionally biased region" description="Low complexity" evidence="2">
    <location>
        <begin position="107"/>
        <end position="120"/>
    </location>
</feature>
<feature type="compositionally biased region" description="Basic and acidic residues" evidence="2">
    <location>
        <begin position="814"/>
        <end position="833"/>
    </location>
</feature>
<evidence type="ECO:0000259" key="3">
    <source>
        <dbReference type="PROSITE" id="PS50003"/>
    </source>
</evidence>
<dbReference type="GO" id="GO:0005737">
    <property type="term" value="C:cytoplasm"/>
    <property type="evidence" value="ECO:0007669"/>
    <property type="project" value="TreeGrafter"/>
</dbReference>
<dbReference type="CDD" id="cd06093">
    <property type="entry name" value="PX_domain"/>
    <property type="match status" value="1"/>
</dbReference>
<sequence>MPFNDANETADGNGRENAEYLADDGVDIIHIIQERDAYKQETERLRKIIERQRFIIKSLQEQIARKQNVSGPSSDSIPDTADRSTTETPRVASSGESAGRPSTERISNGASNALGLSSLSVKTPSKGVSGVRKASQNSSLGSPLPPVAESHEPTDASTGAANLRPWAKSTRLSEIYADYSARHNSVSPMFKPPSGAWSANGADVQDHQRVRSTSGSSFTESLKASIRRTEWPIEWGAHSESGYASDRSMGARSASAVNDDSRRPSLTSDAARQHAAPVSTQPKHDSAFGHVGGAQSIGAASAGGSAVTVAEPATERVDVSAGAESADSGPGVPSISRSTSNSSSVAPSTSLPAVPAERKESLADQSPPEVMVLRPVSMADPQPAPNGKHMATPIQEVDEDGDAWRPNELDGYEYEVPVAGSSKQGKSHSHGKGLSPSLEPAPGAERSVRWDMAEVVPAPETEMRPSNNQVPALVTHPSARSMAESSSSQKSVAESVDKTAAQAMNDAFFNQPALTSLENIDVQIKDSCVKIDERGKEVSVYMINIIFRREVSGFSLQEMIVDAQQPAIVVWTVEKRYSDFARLHNSLRQTISRERSHEKLERLPDKEIFRANAPTKSDKRKQWFEKYLKHALKLAIHDQSALLQFLSTNRSMEPQKSMPILLGHKEGFLVKKGKNFGGWKRRYYVCKSNKPVLEYSDSPGGSVNGSINLSGAVVKTGRAQSKPSGKDSDMIRHAFLIEERPRREGKDPIFHPLWADSERERDEWVMALRYVIVRENEGPDRAMKEVERFVSYTKRKDAGALIIQQFQTSITHEQGARRSIEYNRRREEQRDKMGSPLSNQMWPNAPGSEGPRPQSFPSGHASGSGSGSVSVSVSVSVSGGESDLEPPRPLRLDTASSSTRSPVLAATLSTSFGGFGNESMAAQAERLSIHYVPSDISTMDSSIYSLHNGAGGGNGNGNGNGNGSSGDAGMARGEGRSSYASIVDESDSPGAGHGTAAAAALGTAAASSATDSPLTGTHPADATSAPVSASGPVRVQQQQQQQQQRLPFTKNAVGRIVHEEEAAPDLPTDTPQVTTDILGIGRQDGAQNGGGGRSREEKKRGRITFMWGKRRAAEGSDHPVPDSLSPGTNPYGATPDTPPVPATPRRLRRGSTSNDTRHALARTGPFKGPVFGMPLELAVEHTRVKEHYQLPAVVYRCLEYLDANKAFMEEGIYRLSGATLTLASLRKEFNTSRDYNLLKLSKPPDVHAVANLLKAYLRELPEKVLTTRLYQDFVRVAYLTERSDRVRELGCLVSEMPLANYTLLRALTAHLIRIVQRADVNRMTLRNIGIIFSPSLGIPVHLFNLLMVEFEYIFWVNDSGVPEPRSLASDSAAFSASVPAGINRLADADSADADSADAERPAPACNAPPSGLRHVASRPELSSSDVAAPADPAFASATDLSRDYSRYPVFAQQQQQQQQPLTSPYGVSADARPNGRSNRNSIQYNAGAPRELIFQETAITVPARIVESESEGEAYGYDGDGDGDGVYLDSDDQHSAPIGAPPPRPWA</sequence>
<evidence type="ECO:0000313" key="7">
    <source>
        <dbReference type="Proteomes" id="UP001145021"/>
    </source>
</evidence>
<dbReference type="Proteomes" id="UP001145021">
    <property type="component" value="Unassembled WGS sequence"/>
</dbReference>
<feature type="region of interest" description="Disordered" evidence="2">
    <location>
        <begin position="1080"/>
        <end position="1165"/>
    </location>
</feature>
<feature type="region of interest" description="Disordered" evidence="2">
    <location>
        <begin position="1388"/>
        <end position="1430"/>
    </location>
</feature>
<feature type="compositionally biased region" description="Low complexity" evidence="2">
    <location>
        <begin position="867"/>
        <end position="880"/>
    </location>
</feature>
<dbReference type="GO" id="GO:0007165">
    <property type="term" value="P:signal transduction"/>
    <property type="evidence" value="ECO:0007669"/>
    <property type="project" value="InterPro"/>
</dbReference>
<comment type="caution">
    <text evidence="6">The sequence shown here is derived from an EMBL/GenBank/DDBJ whole genome shotgun (WGS) entry which is preliminary data.</text>
</comment>
<dbReference type="Gene3D" id="2.30.29.30">
    <property type="entry name" value="Pleckstrin-homology domain (PH domain)/Phosphotyrosine-binding domain (PTB)"/>
    <property type="match status" value="1"/>
</dbReference>
<dbReference type="PROSITE" id="PS50003">
    <property type="entry name" value="PH_DOMAIN"/>
    <property type="match status" value="1"/>
</dbReference>
<dbReference type="PROSITE" id="PS50238">
    <property type="entry name" value="RHOGAP"/>
    <property type="match status" value="1"/>
</dbReference>
<dbReference type="Pfam" id="PF00620">
    <property type="entry name" value="RhoGAP"/>
    <property type="match status" value="1"/>
</dbReference>
<feature type="compositionally biased region" description="Low complexity" evidence="2">
    <location>
        <begin position="478"/>
        <end position="494"/>
    </location>
</feature>
<dbReference type="SUPFAM" id="SSF48350">
    <property type="entry name" value="GTPase activation domain, GAP"/>
    <property type="match status" value="1"/>
</dbReference>
<evidence type="ECO:0000256" key="1">
    <source>
        <dbReference type="ARBA" id="ARBA00022468"/>
    </source>
</evidence>
<evidence type="ECO:0000259" key="5">
    <source>
        <dbReference type="PROSITE" id="PS50238"/>
    </source>
</evidence>
<dbReference type="PROSITE" id="PS50195">
    <property type="entry name" value="PX"/>
    <property type="match status" value="1"/>
</dbReference>
<feature type="region of interest" description="Disordered" evidence="2">
    <location>
        <begin position="317"/>
        <end position="369"/>
    </location>
</feature>
<evidence type="ECO:0000313" key="6">
    <source>
        <dbReference type="EMBL" id="KAJ1646686.1"/>
    </source>
</evidence>
<dbReference type="GO" id="GO:0035091">
    <property type="term" value="F:phosphatidylinositol binding"/>
    <property type="evidence" value="ECO:0007669"/>
    <property type="project" value="InterPro"/>
</dbReference>